<dbReference type="GeneID" id="38779906"/>
<dbReference type="SUPFAM" id="SSF53474">
    <property type="entry name" value="alpha/beta-Hydrolases"/>
    <property type="match status" value="1"/>
</dbReference>
<reference evidence="1 2" key="1">
    <citation type="journal article" date="2018" name="Sci. Rep.">
        <title>Genome sequence of the cauliflower mushroom Sparassis crispa (Hanabiratake) and its association with beneficial usage.</title>
        <authorList>
            <person name="Kiyama R."/>
            <person name="Furutani Y."/>
            <person name="Kawaguchi K."/>
            <person name="Nakanishi T."/>
        </authorList>
    </citation>
    <scope>NUCLEOTIDE SEQUENCE [LARGE SCALE GENOMIC DNA]</scope>
</reference>
<comment type="caution">
    <text evidence="1">The sequence shown here is derived from an EMBL/GenBank/DDBJ whole genome shotgun (WGS) entry which is preliminary data.</text>
</comment>
<accession>A0A401GLJ1</accession>
<evidence type="ECO:0000313" key="2">
    <source>
        <dbReference type="Proteomes" id="UP000287166"/>
    </source>
</evidence>
<dbReference type="Gene3D" id="3.40.50.1820">
    <property type="entry name" value="alpha/beta hydrolase"/>
    <property type="match status" value="1"/>
</dbReference>
<organism evidence="1 2">
    <name type="scientific">Sparassis crispa</name>
    <dbReference type="NCBI Taxonomy" id="139825"/>
    <lineage>
        <taxon>Eukaryota</taxon>
        <taxon>Fungi</taxon>
        <taxon>Dikarya</taxon>
        <taxon>Basidiomycota</taxon>
        <taxon>Agaricomycotina</taxon>
        <taxon>Agaricomycetes</taxon>
        <taxon>Polyporales</taxon>
        <taxon>Sparassidaceae</taxon>
        <taxon>Sparassis</taxon>
    </lineage>
</organism>
<name>A0A401GLJ1_9APHY</name>
<dbReference type="InterPro" id="IPR029058">
    <property type="entry name" value="AB_hydrolase_fold"/>
</dbReference>
<keyword evidence="2" id="KW-1185">Reference proteome</keyword>
<dbReference type="Proteomes" id="UP000287166">
    <property type="component" value="Unassembled WGS sequence"/>
</dbReference>
<dbReference type="AlphaFoldDB" id="A0A401GLJ1"/>
<dbReference type="RefSeq" id="XP_027613902.1">
    <property type="nucleotide sequence ID" value="XM_027758101.1"/>
</dbReference>
<dbReference type="InParanoid" id="A0A401GLJ1"/>
<protein>
    <submittedName>
        <fullName evidence="1">Uncharacterized protein</fullName>
    </submittedName>
</protein>
<gene>
    <name evidence="1" type="ORF">SCP_0500320</name>
</gene>
<evidence type="ECO:0000313" key="1">
    <source>
        <dbReference type="EMBL" id="GBE82989.1"/>
    </source>
</evidence>
<dbReference type="OrthoDB" id="3466517at2759"/>
<proteinExistence type="predicted"/>
<dbReference type="EMBL" id="BFAD01000005">
    <property type="protein sequence ID" value="GBE82989.1"/>
    <property type="molecule type" value="Genomic_DNA"/>
</dbReference>
<sequence>MPVGPVDDKGTALYYEDSGVPGASTTYATIFLVHGTMFHSGIFRPMVPYAAVHNLRLVLVNLRDYPGSSPYSPTERELLAGPGREAQAAAIQNRGLELAAFITWFIEQEQIPPTSRSAAEAADTTGGFALLGWSSANCQTIPVIAHADKMPEKTRKLFNAYFRAYFFHDSSLTGIGEAAPQDMYGIFRDARLTYEEKVAGFPAWVSSYFTRVDLEPETPAFLSTLTSRKAVHEDTDDARWTPSVLRMSDDVFAAVADPSVMLRSQVLIQNVDVTVYGENLRRALSRCYIDGDNGREEIWPSLKLRALWCDMSVGEELLAASKIMGILDGISPAGRNLEFVRVENANHFVHWDQPETFVRLLANEI</sequence>